<keyword evidence="3" id="KW-0862">Zinc</keyword>
<dbReference type="Pfam" id="PF26148">
    <property type="entry name" value="VPS18_RING_C"/>
    <property type="match status" value="1"/>
</dbReference>
<evidence type="ECO:0000313" key="10">
    <source>
        <dbReference type="Proteomes" id="UP000000314"/>
    </source>
</evidence>
<dbReference type="PROSITE" id="PS50089">
    <property type="entry name" value="ZF_RING_2"/>
    <property type="match status" value="1"/>
</dbReference>
<dbReference type="GO" id="GO:0008270">
    <property type="term" value="F:zinc ion binding"/>
    <property type="evidence" value="ECO:0007669"/>
    <property type="project" value="UniProtKB-KW"/>
</dbReference>
<dbReference type="KEGG" id="ppa:PAS_chr2-1_0574"/>
<evidence type="ECO:0000313" key="9">
    <source>
        <dbReference type="EMBL" id="CAY69210.1"/>
    </source>
</evidence>
<dbReference type="Gene3D" id="3.30.40.10">
    <property type="entry name" value="Zinc/RING finger domain, C3HC4 (zinc finger)"/>
    <property type="match status" value="1"/>
</dbReference>
<dbReference type="RefSeq" id="XP_002491490.1">
    <property type="nucleotide sequence ID" value="XM_002491445.1"/>
</dbReference>
<dbReference type="GO" id="GO:0006904">
    <property type="term" value="P:vesicle docking involved in exocytosis"/>
    <property type="evidence" value="ECO:0007669"/>
    <property type="project" value="TreeGrafter"/>
</dbReference>
<dbReference type="GeneID" id="8198012"/>
<dbReference type="InterPro" id="IPR058919">
    <property type="entry name" value="Pep3/Vps18_RING_C"/>
</dbReference>
<feature type="coiled-coil region" evidence="7">
    <location>
        <begin position="742"/>
        <end position="769"/>
    </location>
</feature>
<reference evidence="9 10" key="1">
    <citation type="journal article" date="2009" name="Nat. Biotechnol.">
        <title>Genome sequence of the recombinant protein production host Pichia pastoris.</title>
        <authorList>
            <person name="De Schutter K."/>
            <person name="Lin Y.C."/>
            <person name="Tiels P."/>
            <person name="Van Hecke A."/>
            <person name="Glinka S."/>
            <person name="Weber-Lehmann J."/>
            <person name="Rouze P."/>
            <person name="Van de Peer Y."/>
            <person name="Callewaert N."/>
        </authorList>
    </citation>
    <scope>NUCLEOTIDE SEQUENCE [LARGE SCALE GENOMIC DNA]</scope>
    <source>
        <strain evidence="10">GS115 / ATCC 20864</strain>
    </source>
</reference>
<feature type="domain" description="RING-type" evidence="8">
    <location>
        <begin position="794"/>
        <end position="820"/>
    </location>
</feature>
<evidence type="ECO:0000256" key="5">
    <source>
        <dbReference type="ARBA" id="ARBA00029433"/>
    </source>
</evidence>
<dbReference type="GO" id="GO:0030897">
    <property type="term" value="C:HOPS complex"/>
    <property type="evidence" value="ECO:0007669"/>
    <property type="project" value="TreeGrafter"/>
</dbReference>
<proteinExistence type="predicted"/>
<dbReference type="Pfam" id="PF05131">
    <property type="entry name" value="Pep3_Vps18"/>
    <property type="match status" value="1"/>
</dbReference>
<evidence type="ECO:0000256" key="3">
    <source>
        <dbReference type="ARBA" id="ARBA00022833"/>
    </source>
</evidence>
<keyword evidence="7" id="KW-0175">Coiled coil</keyword>
<keyword evidence="2 6" id="KW-0863">Zinc-finger</keyword>
<dbReference type="GO" id="GO:0007033">
    <property type="term" value="P:vacuole organization"/>
    <property type="evidence" value="ECO:0007669"/>
    <property type="project" value="TreeGrafter"/>
</dbReference>
<dbReference type="AlphaFoldDB" id="C4R136"/>
<organism evidence="9 10">
    <name type="scientific">Komagataella phaffii (strain GS115 / ATCC 20864)</name>
    <name type="common">Yeast</name>
    <name type="synonym">Pichia pastoris</name>
    <dbReference type="NCBI Taxonomy" id="644223"/>
    <lineage>
        <taxon>Eukaryota</taxon>
        <taxon>Fungi</taxon>
        <taxon>Dikarya</taxon>
        <taxon>Ascomycota</taxon>
        <taxon>Saccharomycotina</taxon>
        <taxon>Pichiomycetes</taxon>
        <taxon>Pichiales</taxon>
        <taxon>Pichiaceae</taxon>
        <taxon>Komagataella</taxon>
    </lineage>
</organism>
<dbReference type="InterPro" id="IPR001841">
    <property type="entry name" value="Znf_RING"/>
</dbReference>
<keyword evidence="4" id="KW-0472">Membrane</keyword>
<dbReference type="SMR" id="C4R136"/>
<evidence type="ECO:0000256" key="6">
    <source>
        <dbReference type="PROSITE-ProRule" id="PRU00175"/>
    </source>
</evidence>
<dbReference type="GO" id="GO:0005768">
    <property type="term" value="C:endosome"/>
    <property type="evidence" value="ECO:0007669"/>
    <property type="project" value="TreeGrafter"/>
</dbReference>
<dbReference type="eggNOG" id="KOG2034">
    <property type="taxonomic scope" value="Eukaryota"/>
</dbReference>
<dbReference type="OMA" id="KFFVFPC"/>
<keyword evidence="1" id="KW-0479">Metal-binding</keyword>
<dbReference type="Proteomes" id="UP000000314">
    <property type="component" value="Chromosome 2"/>
</dbReference>
<gene>
    <name evidence="9" type="ordered locus">PAS_chr2-1_0574</name>
</gene>
<dbReference type="InterPro" id="IPR013083">
    <property type="entry name" value="Znf_RING/FYVE/PHD"/>
</dbReference>
<dbReference type="STRING" id="644223.C4R136"/>
<dbReference type="GO" id="GO:0007032">
    <property type="term" value="P:endosome organization"/>
    <property type="evidence" value="ECO:0007669"/>
    <property type="project" value="TreeGrafter"/>
</dbReference>
<accession>C4R136</accession>
<evidence type="ECO:0000259" key="8">
    <source>
        <dbReference type="PROSITE" id="PS50089"/>
    </source>
</evidence>
<dbReference type="EMBL" id="FN392320">
    <property type="protein sequence ID" value="CAY69210.1"/>
    <property type="molecule type" value="Genomic_DNA"/>
</dbReference>
<dbReference type="InParanoid" id="C4R136"/>
<dbReference type="SMART" id="SM00184">
    <property type="entry name" value="RING"/>
    <property type="match status" value="1"/>
</dbReference>
<dbReference type="OrthoDB" id="1845386at2759"/>
<sequence length="891" mass="103058">MDLSIEEVQLEFHIKGKTVDLQVNSNILDLVLENGTIYTIDLSRPENVSTIQLPISAGTQVVGSFSDYKGCHLIVKTKSLDYFYVNRKSKSAISLKKLKNLDLIGIKFSDELVGHSTTGPFLVFDEQNVYETCINLNSNKIERYFKNVHHDKSIVDVFWTLKNAVDLDIIIFTKTGISTYKDKLEKIHHNSSNFVSVFKKNIGFEELSIRKVYTDDKTYAILTDLGFQLENVKVSLPSNVKASDIKSFSLTKYHVLVMTKHNDIILINSLNSTISARQSAPEAVRLSTDSYSSSYWQFNEDSIYEIIINNEAKDIWRILLAQKKFDEALDMVSNDKLNRDLILIEKGKNHLELKKYSEGAKILAMTSYNFETITLQLLELKEYDSLLLYLTTKLESFPTKKFQMQKVILSCSCIKLLIQMLSDKSLSEEESKNIHTKFQSFVNKFKDSLDKETVYQLLIPHNLNEDLLYFANLIKDYDFVLGYYVGLSKWKDAIKIIAIQNDPVIVYKYATVLLLNEPNETINTWMKMIENLDIHKLIPSLLTYNRSVSKRIDISNNQAIRFLSYFIRFTGSPDNVVHNTFLTMIISYPNSDETLSLKYLEDNVHPDGKISIYFDADLILRLCNRFKRIESMVQLYSMLDQYQNAIQLALDNDLLWKSTQIAEKQDIDDKLRKKLWLQISRKMIFNIISNRKFQTDLITYDTDEIGEKIKKTLSFLLGKCDMLTIKDLLPLFPDFVVIDNFKKEIVQSLEDYSKEMKLLSQEMDESADISETIKKELAEFKNDSFQIIEPKESCSVCNRILITRKFMIFPCGHSFHQDCLVASILESNDYKLKSQISSIEKRMSSKRESRAELREEIDKLLSGKCCLCSDLKINSIEDPFISVSDKDDWQL</sequence>
<dbReference type="InterPro" id="IPR007810">
    <property type="entry name" value="Pep3/Vps18_beta-prop"/>
</dbReference>
<evidence type="ECO:0000256" key="1">
    <source>
        <dbReference type="ARBA" id="ARBA00022723"/>
    </source>
</evidence>
<evidence type="ECO:0000256" key="4">
    <source>
        <dbReference type="ARBA" id="ARBA00023136"/>
    </source>
</evidence>
<dbReference type="SUPFAM" id="SSF57850">
    <property type="entry name" value="RING/U-box"/>
    <property type="match status" value="1"/>
</dbReference>
<dbReference type="PANTHER" id="PTHR23323:SF26">
    <property type="entry name" value="VACUOLAR PROTEIN SORTING-ASSOCIATED PROTEIN 18 HOMOLOG"/>
    <property type="match status" value="1"/>
</dbReference>
<dbReference type="FunCoup" id="C4R136">
    <property type="interactions" value="897"/>
</dbReference>
<dbReference type="PANTHER" id="PTHR23323">
    <property type="entry name" value="VACUOLAR PROTEIN SORTING-ASSOCIATED PROTEIN"/>
    <property type="match status" value="1"/>
</dbReference>
<comment type="subcellular location">
    <subcellularLocation>
        <location evidence="5">Endomembrane system</location>
        <topology evidence="5">Peripheral membrane protein</topology>
        <orientation evidence="5">Cytoplasmic side</orientation>
    </subcellularLocation>
</comment>
<evidence type="ECO:0000256" key="7">
    <source>
        <dbReference type="SAM" id="Coils"/>
    </source>
</evidence>
<dbReference type="HOGENOM" id="CLU_003488_0_0_1"/>
<dbReference type="CDD" id="cd16462">
    <property type="entry name" value="RING-H2_Pep3p-like"/>
    <property type="match status" value="1"/>
</dbReference>
<keyword evidence="10" id="KW-1185">Reference proteome</keyword>
<protein>
    <submittedName>
        <fullName evidence="9">Component of CORVET tethering complex</fullName>
    </submittedName>
</protein>
<evidence type="ECO:0000256" key="2">
    <source>
        <dbReference type="ARBA" id="ARBA00022771"/>
    </source>
</evidence>
<dbReference type="GO" id="GO:0030674">
    <property type="term" value="F:protein-macromolecule adaptor activity"/>
    <property type="evidence" value="ECO:0007669"/>
    <property type="project" value="TreeGrafter"/>
</dbReference>
<name>C4R136_KOMPG</name>
<dbReference type="GO" id="GO:0048284">
    <property type="term" value="P:organelle fusion"/>
    <property type="evidence" value="ECO:0007669"/>
    <property type="project" value="TreeGrafter"/>
</dbReference>